<evidence type="ECO:0000256" key="2">
    <source>
        <dbReference type="ARBA" id="ARBA00022801"/>
    </source>
</evidence>
<dbReference type="PANTHER" id="PTHR11839">
    <property type="entry name" value="UDP/ADP-SUGAR PYROPHOSPHATASE"/>
    <property type="match status" value="1"/>
</dbReference>
<dbReference type="Proteomes" id="UP000620075">
    <property type="component" value="Unassembled WGS sequence"/>
</dbReference>
<feature type="domain" description="Nudix hydrolase" evidence="4">
    <location>
        <begin position="51"/>
        <end position="180"/>
    </location>
</feature>
<dbReference type="InterPro" id="IPR020476">
    <property type="entry name" value="Nudix_hydrolase"/>
</dbReference>
<dbReference type="CDD" id="cd24161">
    <property type="entry name" value="NUDIX_ADPRase_Ndx2"/>
    <property type="match status" value="1"/>
</dbReference>
<dbReference type="InterPro" id="IPR015797">
    <property type="entry name" value="NUDIX_hydrolase-like_dom_sf"/>
</dbReference>
<protein>
    <submittedName>
        <fullName evidence="5">NUDIX hydrolase</fullName>
    </submittedName>
</protein>
<dbReference type="InterPro" id="IPR000086">
    <property type="entry name" value="NUDIX_hydrolase_dom"/>
</dbReference>
<gene>
    <name evidence="5" type="ORF">JF888_06605</name>
</gene>
<evidence type="ECO:0000313" key="6">
    <source>
        <dbReference type="Proteomes" id="UP000620075"/>
    </source>
</evidence>
<evidence type="ECO:0000259" key="4">
    <source>
        <dbReference type="PROSITE" id="PS51462"/>
    </source>
</evidence>
<sequence>MSGRDWVLEPAFERPFQVVASREVARAGDVGLRMDTLRWPEGRETSHRVIETPSAVWMVPVFESGDTVLVRQWRHPWNRVSWEVPAGTLEPGEEPLPAARRELAEEAGLTAEGWLSLGRTRGSAALTGVQHLFLAQNLTSVGRRPEVAEADMIVRRLPLRQALAAAFDGTIEHATSIAALCRAGRILGLL</sequence>
<dbReference type="Pfam" id="PF00293">
    <property type="entry name" value="NUDIX"/>
    <property type="match status" value="1"/>
</dbReference>
<keyword evidence="2 3" id="KW-0378">Hydrolase</keyword>
<dbReference type="RefSeq" id="WP_338177878.1">
    <property type="nucleotide sequence ID" value="NZ_JAEKNQ010000025.1"/>
</dbReference>
<dbReference type="PANTHER" id="PTHR11839:SF18">
    <property type="entry name" value="NUDIX HYDROLASE DOMAIN-CONTAINING PROTEIN"/>
    <property type="match status" value="1"/>
</dbReference>
<proteinExistence type="inferred from homology"/>
<dbReference type="Gene3D" id="3.90.79.10">
    <property type="entry name" value="Nucleoside Triphosphate Pyrophosphohydrolase"/>
    <property type="match status" value="1"/>
</dbReference>
<dbReference type="SUPFAM" id="SSF55811">
    <property type="entry name" value="Nudix"/>
    <property type="match status" value="1"/>
</dbReference>
<evidence type="ECO:0000256" key="1">
    <source>
        <dbReference type="ARBA" id="ARBA00001946"/>
    </source>
</evidence>
<dbReference type="InterPro" id="IPR020084">
    <property type="entry name" value="NUDIX_hydrolase_CS"/>
</dbReference>
<organism evidence="5 6">
    <name type="scientific">Candidatus Dormiibacter inghamiae</name>
    <dbReference type="NCBI Taxonomy" id="3127013"/>
    <lineage>
        <taxon>Bacteria</taxon>
        <taxon>Bacillati</taxon>
        <taxon>Candidatus Dormiibacterota</taxon>
        <taxon>Candidatus Dormibacteria</taxon>
        <taxon>Candidatus Dormibacterales</taxon>
        <taxon>Candidatus Dormibacteraceae</taxon>
        <taxon>Candidatus Dormiibacter</taxon>
    </lineage>
</organism>
<dbReference type="GO" id="GO:0019693">
    <property type="term" value="P:ribose phosphate metabolic process"/>
    <property type="evidence" value="ECO:0007669"/>
    <property type="project" value="TreeGrafter"/>
</dbReference>
<dbReference type="PROSITE" id="PS51462">
    <property type="entry name" value="NUDIX"/>
    <property type="match status" value="1"/>
</dbReference>
<comment type="similarity">
    <text evidence="3">Belongs to the Nudix hydrolase family.</text>
</comment>
<name>A0A934KCC2_9BACT</name>
<comment type="caution">
    <text evidence="5">The sequence shown here is derived from an EMBL/GenBank/DDBJ whole genome shotgun (WGS) entry which is preliminary data.</text>
</comment>
<dbReference type="AlphaFoldDB" id="A0A934KCC2"/>
<dbReference type="PRINTS" id="PR00502">
    <property type="entry name" value="NUDIXFAMILY"/>
</dbReference>
<dbReference type="EMBL" id="JAEKNQ010000025">
    <property type="protein sequence ID" value="MBJ7602849.1"/>
    <property type="molecule type" value="Genomic_DNA"/>
</dbReference>
<comment type="cofactor">
    <cofactor evidence="1">
        <name>Mg(2+)</name>
        <dbReference type="ChEBI" id="CHEBI:18420"/>
    </cofactor>
</comment>
<dbReference type="GO" id="GO:0005829">
    <property type="term" value="C:cytosol"/>
    <property type="evidence" value="ECO:0007669"/>
    <property type="project" value="TreeGrafter"/>
</dbReference>
<dbReference type="GO" id="GO:0006753">
    <property type="term" value="P:nucleoside phosphate metabolic process"/>
    <property type="evidence" value="ECO:0007669"/>
    <property type="project" value="TreeGrafter"/>
</dbReference>
<evidence type="ECO:0000256" key="3">
    <source>
        <dbReference type="RuleBase" id="RU003476"/>
    </source>
</evidence>
<reference evidence="5 6" key="1">
    <citation type="submission" date="2020-10" db="EMBL/GenBank/DDBJ databases">
        <title>Ca. Dormibacterota MAGs.</title>
        <authorList>
            <person name="Montgomery K."/>
        </authorList>
    </citation>
    <scope>NUCLEOTIDE SEQUENCE [LARGE SCALE GENOMIC DNA]</scope>
    <source>
        <strain evidence="5">SC8811_S16_3</strain>
    </source>
</reference>
<dbReference type="PROSITE" id="PS00893">
    <property type="entry name" value="NUDIX_BOX"/>
    <property type="match status" value="1"/>
</dbReference>
<dbReference type="GO" id="GO:0016462">
    <property type="term" value="F:pyrophosphatase activity"/>
    <property type="evidence" value="ECO:0007669"/>
    <property type="project" value="UniProtKB-ARBA"/>
</dbReference>
<accession>A0A934KCC2</accession>
<evidence type="ECO:0000313" key="5">
    <source>
        <dbReference type="EMBL" id="MBJ7602849.1"/>
    </source>
</evidence>